<evidence type="ECO:0000313" key="2">
    <source>
        <dbReference type="EMBL" id="VTR90725.1"/>
    </source>
</evidence>
<evidence type="ECO:0000313" key="3">
    <source>
        <dbReference type="Proteomes" id="UP000464178"/>
    </source>
</evidence>
<dbReference type="Proteomes" id="UP000464178">
    <property type="component" value="Chromosome"/>
</dbReference>
<keyword evidence="1" id="KW-0732">Signal</keyword>
<dbReference type="InterPro" id="IPR017504">
    <property type="entry name" value="CHP03067_Planctomycetes"/>
</dbReference>
<accession>A0A6P2CRN1</accession>
<dbReference type="EMBL" id="LR593886">
    <property type="protein sequence ID" value="VTR90725.1"/>
    <property type="molecule type" value="Genomic_DNA"/>
</dbReference>
<feature type="chain" id="PRO_5026981187" description="TIGR03067 domain-containing protein" evidence="1">
    <location>
        <begin position="19"/>
        <end position="143"/>
    </location>
</feature>
<feature type="signal peptide" evidence="1">
    <location>
        <begin position="1"/>
        <end position="18"/>
    </location>
</feature>
<dbReference type="AlphaFoldDB" id="A0A6P2CRN1"/>
<dbReference type="RefSeq" id="WP_162665823.1">
    <property type="nucleotide sequence ID" value="NZ_LR593886.1"/>
</dbReference>
<proteinExistence type="predicted"/>
<reference evidence="2 3" key="1">
    <citation type="submission" date="2019-05" db="EMBL/GenBank/DDBJ databases">
        <authorList>
            <consortium name="Science for Life Laboratories"/>
        </authorList>
    </citation>
    <scope>NUCLEOTIDE SEQUENCE [LARGE SCALE GENOMIC DNA]</scope>
    <source>
        <strain evidence="2">Soil9</strain>
    </source>
</reference>
<evidence type="ECO:0000256" key="1">
    <source>
        <dbReference type="SAM" id="SignalP"/>
    </source>
</evidence>
<keyword evidence="3" id="KW-1185">Reference proteome</keyword>
<name>A0A6P2CRN1_9BACT</name>
<evidence type="ECO:0008006" key="4">
    <source>
        <dbReference type="Google" id="ProtNLM"/>
    </source>
</evidence>
<dbReference type="NCBIfam" id="TIGR03067">
    <property type="entry name" value="Planc_TIGR03067"/>
    <property type="match status" value="1"/>
</dbReference>
<sequence length="143" mass="16030">MLQILAALFLLLTSSAHTAEPEGDLKALQGTWLIEEAKLGGRDHKEDFKGMKLIVTDDKYVIDFGENSDKGTIKVDATQKPKHIDLTTREKGPFKGRMLPGIYELKDDTVVLCLNSEKPDRPTAFDAKAKTPLMLLTFKREKK</sequence>
<protein>
    <recommendedName>
        <fullName evidence="4">TIGR03067 domain-containing protein</fullName>
    </recommendedName>
</protein>
<gene>
    <name evidence="2" type="ORF">SOIL9_69890</name>
</gene>
<organism evidence="2 3">
    <name type="scientific">Gemmata massiliana</name>
    <dbReference type="NCBI Taxonomy" id="1210884"/>
    <lineage>
        <taxon>Bacteria</taxon>
        <taxon>Pseudomonadati</taxon>
        <taxon>Planctomycetota</taxon>
        <taxon>Planctomycetia</taxon>
        <taxon>Gemmatales</taxon>
        <taxon>Gemmataceae</taxon>
        <taxon>Gemmata</taxon>
    </lineage>
</organism>
<dbReference type="KEGG" id="gms:SOIL9_69890"/>